<gene>
    <name evidence="1" type="ORF">Cgig2_005567</name>
</gene>
<dbReference type="Proteomes" id="UP001153076">
    <property type="component" value="Unassembled WGS sequence"/>
</dbReference>
<sequence>MIRKREEERENSHLRGGAAADASINSISIHVIWQISANAIPSCDDHIFHRKQSFQGRICAESTHMIGWRCFCWYNTSTEFRRLDANEDHGIGQCPMITANLPNTSGKLFCRAEFVGNFGCERLSDQQELSPYFLGVLLSPLHFRTSIGNLAYYQGLISAMAGADDVGEFST</sequence>
<comment type="caution">
    <text evidence="1">The sequence shown here is derived from an EMBL/GenBank/DDBJ whole genome shotgun (WGS) entry which is preliminary data.</text>
</comment>
<reference evidence="1" key="1">
    <citation type="submission" date="2022-04" db="EMBL/GenBank/DDBJ databases">
        <title>Carnegiea gigantea Genome sequencing and assembly v2.</title>
        <authorList>
            <person name="Copetti D."/>
            <person name="Sanderson M.J."/>
            <person name="Burquez A."/>
            <person name="Wojciechowski M.F."/>
        </authorList>
    </citation>
    <scope>NUCLEOTIDE SEQUENCE</scope>
    <source>
        <strain evidence="1">SGP5-SGP5p</strain>
        <tissue evidence="1">Aerial part</tissue>
    </source>
</reference>
<evidence type="ECO:0000313" key="1">
    <source>
        <dbReference type="EMBL" id="KAJ8449545.1"/>
    </source>
</evidence>
<keyword evidence="2" id="KW-1185">Reference proteome</keyword>
<evidence type="ECO:0000313" key="2">
    <source>
        <dbReference type="Proteomes" id="UP001153076"/>
    </source>
</evidence>
<dbReference type="AlphaFoldDB" id="A0A9Q1KV03"/>
<name>A0A9Q1KV03_9CARY</name>
<accession>A0A9Q1KV03</accession>
<proteinExistence type="predicted"/>
<organism evidence="1 2">
    <name type="scientific">Carnegiea gigantea</name>
    <dbReference type="NCBI Taxonomy" id="171969"/>
    <lineage>
        <taxon>Eukaryota</taxon>
        <taxon>Viridiplantae</taxon>
        <taxon>Streptophyta</taxon>
        <taxon>Embryophyta</taxon>
        <taxon>Tracheophyta</taxon>
        <taxon>Spermatophyta</taxon>
        <taxon>Magnoliopsida</taxon>
        <taxon>eudicotyledons</taxon>
        <taxon>Gunneridae</taxon>
        <taxon>Pentapetalae</taxon>
        <taxon>Caryophyllales</taxon>
        <taxon>Cactineae</taxon>
        <taxon>Cactaceae</taxon>
        <taxon>Cactoideae</taxon>
        <taxon>Echinocereeae</taxon>
        <taxon>Carnegiea</taxon>
    </lineage>
</organism>
<protein>
    <submittedName>
        <fullName evidence="1">Uncharacterized protein</fullName>
    </submittedName>
</protein>
<dbReference type="EMBL" id="JAKOGI010000020">
    <property type="protein sequence ID" value="KAJ8449545.1"/>
    <property type="molecule type" value="Genomic_DNA"/>
</dbReference>